<dbReference type="EMBL" id="GL832956">
    <property type="protein sequence ID" value="EGD75936.1"/>
    <property type="molecule type" value="Genomic_DNA"/>
</dbReference>
<dbReference type="Gene3D" id="1.25.40.10">
    <property type="entry name" value="Tetratricopeptide repeat domain"/>
    <property type="match status" value="1"/>
</dbReference>
<dbReference type="KEGG" id="sre:PTSG_00643"/>
<dbReference type="GeneID" id="16078708"/>
<dbReference type="Gene3D" id="2.60.120.10">
    <property type="entry name" value="Jelly Rolls"/>
    <property type="match status" value="1"/>
</dbReference>
<dbReference type="SMART" id="SM00558">
    <property type="entry name" value="JmjC"/>
    <property type="match status" value="1"/>
</dbReference>
<dbReference type="AlphaFoldDB" id="F2TX27"/>
<keyword evidence="4" id="KW-1185">Reference proteome</keyword>
<accession>F2TX27</accession>
<evidence type="ECO:0000256" key="1">
    <source>
        <dbReference type="SAM" id="SignalP"/>
    </source>
</evidence>
<dbReference type="PANTHER" id="PTHR12461:SF105">
    <property type="entry name" value="HYPOXIA-INDUCIBLE FACTOR 1-ALPHA INHIBITOR"/>
    <property type="match status" value="1"/>
</dbReference>
<proteinExistence type="predicted"/>
<dbReference type="Proteomes" id="UP000007799">
    <property type="component" value="Unassembled WGS sequence"/>
</dbReference>
<dbReference type="InterPro" id="IPR041667">
    <property type="entry name" value="Cupin_8"/>
</dbReference>
<dbReference type="SUPFAM" id="SSF48452">
    <property type="entry name" value="TPR-like"/>
    <property type="match status" value="1"/>
</dbReference>
<dbReference type="SUPFAM" id="SSF51197">
    <property type="entry name" value="Clavaminate synthase-like"/>
    <property type="match status" value="1"/>
</dbReference>
<dbReference type="PANTHER" id="PTHR12461">
    <property type="entry name" value="HYPOXIA-INDUCIBLE FACTOR 1 ALPHA INHIBITOR-RELATED"/>
    <property type="match status" value="1"/>
</dbReference>
<dbReference type="PROSITE" id="PS51184">
    <property type="entry name" value="JMJC"/>
    <property type="match status" value="1"/>
</dbReference>
<feature type="signal peptide" evidence="1">
    <location>
        <begin position="1"/>
        <end position="18"/>
    </location>
</feature>
<feature type="chain" id="PRO_5003290062" description="JmjC domain-containing protein" evidence="1">
    <location>
        <begin position="19"/>
        <end position="555"/>
    </location>
</feature>
<dbReference type="eggNOG" id="KOG2508">
    <property type="taxonomic scope" value="Eukaryota"/>
</dbReference>
<feature type="domain" description="JmjC" evidence="2">
    <location>
        <begin position="374"/>
        <end position="549"/>
    </location>
</feature>
<dbReference type="Pfam" id="PF13621">
    <property type="entry name" value="Cupin_8"/>
    <property type="match status" value="1"/>
</dbReference>
<sequence length="555" mass="62473">MTMMVVLWVTVAITLAAAGAGAGAGGVAGSSFAAGKQHHQQWAMMGMPNVPPSFVETRKALFDFCDVDHDGVLVEDRAGPREITRMFGLLWEFRDSYRTARSFLSHRDADNKQLDFEAFLKESITTLNTVVEKFEEMVEKTDDPTAWFYLGMGKNSLHQFQAAKKDLLHFLSLQPQAMPQVRNLAESLERDARPIEAINMFESIFDAGYARLALNQPEPQEWARLCRQWREEHANTTLQQACKVPSLKHVASKWMADLKAAPEGCERIDASTLDQAAFKELLEKDVPVILVGAQEDWAPAEDWTPENLNTTLHGYPVDVHLTKDGSFYTTVERDGTTWAVRPASTSMSFADFLTVSMMEDTNATAYLEYTSVHSTLPPLVDFISRPEFTKAIPLRHINFWAGPGATISCVHSDAHENILFQVVGEKEFVLFPPTDHKYLYYDEKPGLYLTYQHPGQFQYNDAAGDRRSNIGGVHLHDVDVSEFPLIAETSPRRCRVRQGEALYVPYTWHHQVESIPSSDCDHYPLLNIAVNLWFAPHAEGGKQDRQSFNGAKEEA</sequence>
<dbReference type="InterPro" id="IPR011990">
    <property type="entry name" value="TPR-like_helical_dom_sf"/>
</dbReference>
<dbReference type="InterPro" id="IPR003347">
    <property type="entry name" value="JmjC_dom"/>
</dbReference>
<evidence type="ECO:0000313" key="3">
    <source>
        <dbReference type="EMBL" id="EGD75936.1"/>
    </source>
</evidence>
<dbReference type="RefSeq" id="XP_004998112.1">
    <property type="nucleotide sequence ID" value="XM_004998055.1"/>
</dbReference>
<dbReference type="InParanoid" id="F2TX27"/>
<gene>
    <name evidence="3" type="ORF">PTSG_00643</name>
</gene>
<dbReference type="InterPro" id="IPR014710">
    <property type="entry name" value="RmlC-like_jellyroll"/>
</dbReference>
<dbReference type="OrthoDB" id="415358at2759"/>
<evidence type="ECO:0000259" key="2">
    <source>
        <dbReference type="PROSITE" id="PS51184"/>
    </source>
</evidence>
<evidence type="ECO:0000313" key="4">
    <source>
        <dbReference type="Proteomes" id="UP000007799"/>
    </source>
</evidence>
<organism evidence="4">
    <name type="scientific">Salpingoeca rosetta (strain ATCC 50818 / BSB-021)</name>
    <dbReference type="NCBI Taxonomy" id="946362"/>
    <lineage>
        <taxon>Eukaryota</taxon>
        <taxon>Choanoflagellata</taxon>
        <taxon>Craspedida</taxon>
        <taxon>Salpingoecidae</taxon>
        <taxon>Salpingoeca</taxon>
    </lineage>
</organism>
<reference evidence="3" key="1">
    <citation type="submission" date="2009-08" db="EMBL/GenBank/DDBJ databases">
        <title>Annotation of Salpingoeca rosetta.</title>
        <authorList>
            <consortium name="The Broad Institute Genome Sequencing Platform"/>
            <person name="Russ C."/>
            <person name="Cuomo C."/>
            <person name="Burger G."/>
            <person name="Gray M.W."/>
            <person name="Holland P.W.H."/>
            <person name="King N."/>
            <person name="Lang F.B.F."/>
            <person name="Roger A.J."/>
            <person name="Ruiz-Trillo I."/>
            <person name="Young S.K."/>
            <person name="Zeng Q."/>
            <person name="Gargeya S."/>
            <person name="Alvarado L."/>
            <person name="Berlin A."/>
            <person name="Chapman S.B."/>
            <person name="Chen Z."/>
            <person name="Freedman E."/>
            <person name="Gellesch M."/>
            <person name="Goldberg J."/>
            <person name="Griggs A."/>
            <person name="Gujja S."/>
            <person name="Heilman E."/>
            <person name="Heiman D."/>
            <person name="Howarth C."/>
            <person name="Mehta T."/>
            <person name="Neiman D."/>
            <person name="Pearson M."/>
            <person name="Roberts A."/>
            <person name="Saif S."/>
            <person name="Shea T."/>
            <person name="Shenoy N."/>
            <person name="Sisk P."/>
            <person name="Stolte C."/>
            <person name="Sykes S."/>
            <person name="White J."/>
            <person name="Yandava C."/>
            <person name="Haas B."/>
            <person name="Nusbaum C."/>
            <person name="Birren B."/>
        </authorList>
    </citation>
    <scope>NUCLEOTIDE SEQUENCE [LARGE SCALE GENOMIC DNA]</scope>
    <source>
        <strain evidence="3">ATCC 50818</strain>
    </source>
</reference>
<name>F2TX27_SALR5</name>
<protein>
    <recommendedName>
        <fullName evidence="2">JmjC domain-containing protein</fullName>
    </recommendedName>
</protein>
<keyword evidence="1" id="KW-0732">Signal</keyword>